<name>A0AAD7QBF3_QUISA</name>
<dbReference type="PANTHER" id="PTHR13520:SF1">
    <property type="entry name" value="RINT1-LIKE PROTEIN MAG2"/>
    <property type="match status" value="1"/>
</dbReference>
<keyword evidence="2" id="KW-1185">Reference proteome</keyword>
<dbReference type="GO" id="GO:0060628">
    <property type="term" value="P:regulation of ER to Golgi vesicle-mediated transport"/>
    <property type="evidence" value="ECO:0007669"/>
    <property type="project" value="TreeGrafter"/>
</dbReference>
<dbReference type="Proteomes" id="UP001163823">
    <property type="component" value="Chromosome 2"/>
</dbReference>
<dbReference type="GO" id="GO:0070939">
    <property type="term" value="C:Dsl1/NZR complex"/>
    <property type="evidence" value="ECO:0007669"/>
    <property type="project" value="InterPro"/>
</dbReference>
<evidence type="ECO:0000313" key="1">
    <source>
        <dbReference type="EMBL" id="KAJ7978408.1"/>
    </source>
</evidence>
<accession>A0AAD7QBF3</accession>
<dbReference type="GO" id="GO:0006888">
    <property type="term" value="P:endoplasmic reticulum to Golgi vesicle-mediated transport"/>
    <property type="evidence" value="ECO:0007669"/>
    <property type="project" value="InterPro"/>
</dbReference>
<comment type="caution">
    <text evidence="1">The sequence shown here is derived from an EMBL/GenBank/DDBJ whole genome shotgun (WGS) entry which is preliminary data.</text>
</comment>
<organism evidence="1 2">
    <name type="scientific">Quillaja saponaria</name>
    <name type="common">Soap bark tree</name>
    <dbReference type="NCBI Taxonomy" id="32244"/>
    <lineage>
        <taxon>Eukaryota</taxon>
        <taxon>Viridiplantae</taxon>
        <taxon>Streptophyta</taxon>
        <taxon>Embryophyta</taxon>
        <taxon>Tracheophyta</taxon>
        <taxon>Spermatophyta</taxon>
        <taxon>Magnoliopsida</taxon>
        <taxon>eudicotyledons</taxon>
        <taxon>Gunneridae</taxon>
        <taxon>Pentapetalae</taxon>
        <taxon>rosids</taxon>
        <taxon>fabids</taxon>
        <taxon>Fabales</taxon>
        <taxon>Quillajaceae</taxon>
        <taxon>Quillaja</taxon>
    </lineage>
</organism>
<dbReference type="InterPro" id="IPR007528">
    <property type="entry name" value="RINT1_Tip20"/>
</dbReference>
<dbReference type="KEGG" id="qsa:O6P43_001941"/>
<sequence>MRFSQVYKMELSICQSSHGERSFGIPGRGIIDEEIGKLEEFRINWAEKISSVILRGSDSHCRDYIKNKRHWHEKHEEGWTVSKSLIGALDYLQGIDRLIFTGILMNNVKFNNGGVERLGCDLEVLYGLFGLWCLRPKSFFPKASEGIKLLKMCEKKFQDCLAGGERWLKENGIRQLSVAEAEKIVKVEYS</sequence>
<evidence type="ECO:0000313" key="2">
    <source>
        <dbReference type="Proteomes" id="UP001163823"/>
    </source>
</evidence>
<reference evidence="1" key="1">
    <citation type="journal article" date="2023" name="Science">
        <title>Elucidation of the pathway for biosynthesis of saponin adjuvants from the soapbark tree.</title>
        <authorList>
            <person name="Reed J."/>
            <person name="Orme A."/>
            <person name="El-Demerdash A."/>
            <person name="Owen C."/>
            <person name="Martin L.B.B."/>
            <person name="Misra R.C."/>
            <person name="Kikuchi S."/>
            <person name="Rejzek M."/>
            <person name="Martin A.C."/>
            <person name="Harkess A."/>
            <person name="Leebens-Mack J."/>
            <person name="Louveau T."/>
            <person name="Stephenson M.J."/>
            <person name="Osbourn A."/>
        </authorList>
    </citation>
    <scope>NUCLEOTIDE SEQUENCE</scope>
    <source>
        <strain evidence="1">S10</strain>
    </source>
</reference>
<proteinExistence type="predicted"/>
<dbReference type="EMBL" id="JARAOO010000002">
    <property type="protein sequence ID" value="KAJ7978408.1"/>
    <property type="molecule type" value="Genomic_DNA"/>
</dbReference>
<dbReference type="AlphaFoldDB" id="A0AAD7QBF3"/>
<protein>
    <submittedName>
        <fullName evidence="1">RINT1-like protein MAG2</fullName>
    </submittedName>
</protein>
<dbReference type="PANTHER" id="PTHR13520">
    <property type="entry name" value="RAD50-INTERACTING PROTEIN 1 RINT-1"/>
    <property type="match status" value="1"/>
</dbReference>
<gene>
    <name evidence="1" type="ORF">O6P43_001941</name>
</gene>
<dbReference type="GO" id="GO:0006890">
    <property type="term" value="P:retrograde vesicle-mediated transport, Golgi to endoplasmic reticulum"/>
    <property type="evidence" value="ECO:0007669"/>
    <property type="project" value="InterPro"/>
</dbReference>